<dbReference type="EMBL" id="FR824097">
    <property type="protein sequence ID" value="CCA18527.1"/>
    <property type="molecule type" value="Genomic_DNA"/>
</dbReference>
<organism evidence="2">
    <name type="scientific">Albugo laibachii Nc14</name>
    <dbReference type="NCBI Taxonomy" id="890382"/>
    <lineage>
        <taxon>Eukaryota</taxon>
        <taxon>Sar</taxon>
        <taxon>Stramenopiles</taxon>
        <taxon>Oomycota</taxon>
        <taxon>Peronosporomycetes</taxon>
        <taxon>Albuginales</taxon>
        <taxon>Albuginaceae</taxon>
        <taxon>Albugo</taxon>
    </lineage>
</organism>
<feature type="region of interest" description="Disordered" evidence="1">
    <location>
        <begin position="1"/>
        <end position="44"/>
    </location>
</feature>
<sequence>MSQITKENCDPLQTATIANATPSSGRKRTRSSFEQIDTNTSPPLTSKQMQLETLVISNELLRDENAQLTSAKQHLEDAQSQLHSQIHSQKQRIHHLEEDVARMYRYQKKELLRVQNQYADQIQALQLQVENSNAPDLLEVSSIQQLACKSVALQQALSTCTQKWIQTQHKVETHSVMESLILSVERNHIMERQLGLQEERKAIHHDLQETQKDCEEFLMHQSTNWQEVSSLHETEKQTLEHQNHTLHQQIDVLKKNHCQAISMMESKLHTANDTILLQQTQLTQASARLKSMEQSLSETTASSIQLKTSMEEAHLQANEAINALQQKENSLLQSHNALLEKEEQLKTASAAVGQLHMEKQALTQKLDDNLLQKESLQTQLTLLSAPIRADDAHPLPSSAIANLIAEKLELESFIGRYIHASESKMGNSSF</sequence>
<feature type="compositionally biased region" description="Polar residues" evidence="1">
    <location>
        <begin position="1"/>
        <end position="24"/>
    </location>
</feature>
<protein>
    <submittedName>
        <fullName evidence="2">AlNc14C52G4045 protein</fullName>
    </submittedName>
</protein>
<dbReference type="HOGENOM" id="CLU_638437_0_0_1"/>
<reference evidence="2" key="1">
    <citation type="journal article" date="2011" name="PLoS Biol.">
        <title>Gene gain and loss during evolution of obligate parasitism in the white rust pathogen of Arabidopsis thaliana.</title>
        <authorList>
            <person name="Kemen E."/>
            <person name="Gardiner A."/>
            <person name="Schultz-Larsen T."/>
            <person name="Kemen A.C."/>
            <person name="Balmuth A.L."/>
            <person name="Robert-Seilaniantz A."/>
            <person name="Bailey K."/>
            <person name="Holub E."/>
            <person name="Studholme D.J."/>
            <person name="Maclean D."/>
            <person name="Jones J.D."/>
        </authorList>
    </citation>
    <scope>NUCLEOTIDE SEQUENCE</scope>
</reference>
<evidence type="ECO:0000256" key="1">
    <source>
        <dbReference type="SAM" id="MobiDB-lite"/>
    </source>
</evidence>
<dbReference type="AlphaFoldDB" id="F0WBK0"/>
<proteinExistence type="predicted"/>
<reference evidence="2" key="2">
    <citation type="submission" date="2011-02" db="EMBL/GenBank/DDBJ databases">
        <authorList>
            <person name="MacLean D."/>
        </authorList>
    </citation>
    <scope>NUCLEOTIDE SEQUENCE</scope>
</reference>
<feature type="compositionally biased region" description="Polar residues" evidence="1">
    <location>
        <begin position="32"/>
        <end position="44"/>
    </location>
</feature>
<evidence type="ECO:0000313" key="2">
    <source>
        <dbReference type="EMBL" id="CCA18527.1"/>
    </source>
</evidence>
<accession>F0WBK0</accession>
<name>F0WBK0_9STRA</name>
<gene>
    <name evidence="2" type="primary">AlNc14C52G4045</name>
    <name evidence="2" type="ORF">ALNC14_046700</name>
</gene>